<name>A0AAC9YSR5_9ACTN</name>
<dbReference type="KEGG" id="plan:A1s21148_05100"/>
<keyword evidence="3" id="KW-1185">Reference proteome</keyword>
<protein>
    <submittedName>
        <fullName evidence="2">Uncharacterized protein</fullName>
    </submittedName>
</protein>
<keyword evidence="1" id="KW-1133">Transmembrane helix</keyword>
<feature type="transmembrane region" description="Helical" evidence="1">
    <location>
        <begin position="359"/>
        <end position="376"/>
    </location>
</feature>
<accession>A0AAC9YSR5</accession>
<organism evidence="2 3">
    <name type="scientific">Candidatus Planktophila lacus</name>
    <dbReference type="NCBI Taxonomy" id="1884913"/>
    <lineage>
        <taxon>Bacteria</taxon>
        <taxon>Bacillati</taxon>
        <taxon>Actinomycetota</taxon>
        <taxon>Actinomycetes</taxon>
        <taxon>Candidatus Nanopelagicales</taxon>
        <taxon>Candidatus Nanopelagicaceae</taxon>
        <taxon>Candidatus Planktophila</taxon>
    </lineage>
</organism>
<sequence length="466" mass="51885">MKFALQRFRYAATGRWAISIRTYLAVVFPFGYLTSIEREELLNARSISQAAVIALGGELACALYLFVAQALLLGNRTRELQPLWKCVFVWFSAGLVRGLFTAVNAKLGFDQSYHLGVRLPAAIFYTGVAMALAAFYFGTIERRRMEARALSSLGRVLEQEELGLTEIESQTRLSAIAVIEDQLLPQVSQLRNGIKNMLATKWASGSQDVEDKTLEDLYQQSLGLSRSLEEQKKSYGVYRLDKSFEKENESSFTYLSSLLPRVISIRVTFVMVLVGSFTGQFARNGFDGVIAGAIGATIITLYLLPFSQLLKRKLLSPWIIYPFAYIGVFFVQGAFNYLQPTVGISLDYPFPAWYSGIKTTYGVFIASIIASLIIAVQGDFEGKSERGINLSQKVERISASTQYLEDSVFASRYGTLQGKITGVTMALHLMSGMTNVSSERKSKLLSEANEMLANSINEIERLRARI</sequence>
<proteinExistence type="predicted"/>
<gene>
    <name evidence="2" type="ORF">A1s21148_05100</name>
</gene>
<feature type="transmembrane region" description="Helical" evidence="1">
    <location>
        <begin position="117"/>
        <end position="138"/>
    </location>
</feature>
<evidence type="ECO:0000313" key="2">
    <source>
        <dbReference type="EMBL" id="ASY10874.1"/>
    </source>
</evidence>
<evidence type="ECO:0000256" key="1">
    <source>
        <dbReference type="SAM" id="Phobius"/>
    </source>
</evidence>
<keyword evidence="1" id="KW-0812">Transmembrane</keyword>
<dbReference type="RefSeq" id="WP_095671361.1">
    <property type="nucleotide sequence ID" value="NZ_CP016769.1"/>
</dbReference>
<feature type="transmembrane region" description="Helical" evidence="1">
    <location>
        <begin position="86"/>
        <end position="105"/>
    </location>
</feature>
<feature type="transmembrane region" description="Helical" evidence="1">
    <location>
        <begin position="288"/>
        <end position="306"/>
    </location>
</feature>
<feature type="transmembrane region" description="Helical" evidence="1">
    <location>
        <begin position="318"/>
        <end position="339"/>
    </location>
</feature>
<reference evidence="2 3" key="1">
    <citation type="submission" date="2016-07" db="EMBL/GenBank/DDBJ databases">
        <title>High microdiversification within the ubiquitous acI lineage of Actinobacteria.</title>
        <authorList>
            <person name="Neuenschwander S.M."/>
            <person name="Salcher M."/>
            <person name="Ghai R."/>
            <person name="Pernthaler J."/>
        </authorList>
    </citation>
    <scope>NUCLEOTIDE SEQUENCE [LARGE SCALE GENOMIC DNA]</scope>
    <source>
        <strain evidence="2">MMS-21-148</strain>
    </source>
</reference>
<dbReference type="Proteomes" id="UP000217144">
    <property type="component" value="Chromosome"/>
</dbReference>
<dbReference type="EMBL" id="CP016769">
    <property type="protein sequence ID" value="ASY10874.1"/>
    <property type="molecule type" value="Genomic_DNA"/>
</dbReference>
<feature type="transmembrane region" description="Helical" evidence="1">
    <location>
        <begin position="12"/>
        <end position="32"/>
    </location>
</feature>
<feature type="transmembrane region" description="Helical" evidence="1">
    <location>
        <begin position="52"/>
        <end position="74"/>
    </location>
</feature>
<keyword evidence="1" id="KW-0472">Membrane</keyword>
<evidence type="ECO:0000313" key="3">
    <source>
        <dbReference type="Proteomes" id="UP000217144"/>
    </source>
</evidence>
<feature type="transmembrane region" description="Helical" evidence="1">
    <location>
        <begin position="263"/>
        <end position="282"/>
    </location>
</feature>
<dbReference type="AlphaFoldDB" id="A0AAC9YSR5"/>